<proteinExistence type="inferred from homology"/>
<accession>A0A4Q9MLD3</accession>
<dbReference type="InterPro" id="IPR036291">
    <property type="entry name" value="NAD(P)-bd_dom_sf"/>
</dbReference>
<protein>
    <submittedName>
        <fullName evidence="4">D-lactaldehyde dehydrogenase</fullName>
    </submittedName>
</protein>
<name>A0A4Q9MLD3_9APHY</name>
<evidence type="ECO:0000256" key="2">
    <source>
        <dbReference type="ARBA" id="ARBA00023445"/>
    </source>
</evidence>
<dbReference type="Proteomes" id="UP000292957">
    <property type="component" value="Unassembled WGS sequence"/>
</dbReference>
<sequence>MPAISVPGKILITGANGFIGLWVIRLLLQRGYFVRAAVRSADKGKNLMKTITAKVPEQAQNVEYIVVPDITAEHAFDEAVRGIIGIVHTASPMGIPGPDPQTTIGPAVTGTEGLLNSAIAHAPLATALTIPFRDALKRVVITSSIKAAIGADSGRTYTEEDWADYAVKEVEEMGRDVNSEYTYYASKVLAERAAWKSYEENKERVSWDISVTNPGWPTLDDPSSPATLATTPKLFYEVFAGNPMYTPLVVGLGHNFVDVRDVAEAHLKALEIEEAGGQRFILASEWHTWQDWFNTARDLNYFPKLDKGDPARANGVSPPRICTGEKAKRMLGISYRKMPETLRDVLDDYRARGWLAKYE</sequence>
<dbReference type="PANTHER" id="PTHR10366:SF564">
    <property type="entry name" value="STEROL-4-ALPHA-CARBOXYLATE 3-DEHYDROGENASE, DECARBOXYLATING"/>
    <property type="match status" value="1"/>
</dbReference>
<evidence type="ECO:0000259" key="3">
    <source>
        <dbReference type="Pfam" id="PF01370"/>
    </source>
</evidence>
<gene>
    <name evidence="4" type="ORF">BD311DRAFT_664991</name>
</gene>
<feature type="domain" description="NAD-dependent epimerase/dehydratase" evidence="3">
    <location>
        <begin position="10"/>
        <end position="276"/>
    </location>
</feature>
<dbReference type="Pfam" id="PF01370">
    <property type="entry name" value="Epimerase"/>
    <property type="match status" value="1"/>
</dbReference>
<dbReference type="PANTHER" id="PTHR10366">
    <property type="entry name" value="NAD DEPENDENT EPIMERASE/DEHYDRATASE"/>
    <property type="match status" value="1"/>
</dbReference>
<evidence type="ECO:0000256" key="1">
    <source>
        <dbReference type="ARBA" id="ARBA00023002"/>
    </source>
</evidence>
<evidence type="ECO:0000313" key="4">
    <source>
        <dbReference type="EMBL" id="TBU27618.1"/>
    </source>
</evidence>
<organism evidence="4">
    <name type="scientific">Dichomitus squalens</name>
    <dbReference type="NCBI Taxonomy" id="114155"/>
    <lineage>
        <taxon>Eukaryota</taxon>
        <taxon>Fungi</taxon>
        <taxon>Dikarya</taxon>
        <taxon>Basidiomycota</taxon>
        <taxon>Agaricomycotina</taxon>
        <taxon>Agaricomycetes</taxon>
        <taxon>Polyporales</taxon>
        <taxon>Polyporaceae</taxon>
        <taxon>Dichomitus</taxon>
    </lineage>
</organism>
<reference evidence="4" key="1">
    <citation type="submission" date="2019-01" db="EMBL/GenBank/DDBJ databases">
        <title>Draft genome sequences of three monokaryotic isolates of the white-rot basidiomycete fungus Dichomitus squalens.</title>
        <authorList>
            <consortium name="DOE Joint Genome Institute"/>
            <person name="Lopez S.C."/>
            <person name="Andreopoulos B."/>
            <person name="Pangilinan J."/>
            <person name="Lipzen A."/>
            <person name="Riley R."/>
            <person name="Ahrendt S."/>
            <person name="Ng V."/>
            <person name="Barry K."/>
            <person name="Daum C."/>
            <person name="Grigoriev I.V."/>
            <person name="Hilden K.S."/>
            <person name="Makela M.R."/>
            <person name="de Vries R.P."/>
        </authorList>
    </citation>
    <scope>NUCLEOTIDE SEQUENCE [LARGE SCALE GENOMIC DNA]</scope>
    <source>
        <strain evidence="4">OM18370.1</strain>
    </source>
</reference>
<dbReference type="SUPFAM" id="SSF51735">
    <property type="entry name" value="NAD(P)-binding Rossmann-fold domains"/>
    <property type="match status" value="1"/>
</dbReference>
<dbReference type="OrthoDB" id="2735536at2759"/>
<dbReference type="EMBL" id="ML143430">
    <property type="protein sequence ID" value="TBU27618.1"/>
    <property type="molecule type" value="Genomic_DNA"/>
</dbReference>
<dbReference type="GO" id="GO:0016616">
    <property type="term" value="F:oxidoreductase activity, acting on the CH-OH group of donors, NAD or NADP as acceptor"/>
    <property type="evidence" value="ECO:0007669"/>
    <property type="project" value="TreeGrafter"/>
</dbReference>
<dbReference type="AlphaFoldDB" id="A0A4Q9MLD3"/>
<dbReference type="Gene3D" id="3.40.50.720">
    <property type="entry name" value="NAD(P)-binding Rossmann-like Domain"/>
    <property type="match status" value="1"/>
</dbReference>
<dbReference type="InterPro" id="IPR050425">
    <property type="entry name" value="NAD(P)_dehydrat-like"/>
</dbReference>
<keyword evidence="1" id="KW-0560">Oxidoreductase</keyword>
<dbReference type="InterPro" id="IPR001509">
    <property type="entry name" value="Epimerase_deHydtase"/>
</dbReference>
<comment type="similarity">
    <text evidence="2">Belongs to the NAD(P)-dependent epimerase/dehydratase family. Dihydroflavonol-4-reductase subfamily.</text>
</comment>